<sequence>MKKRQHHKNTKLGQRAQTLLWLLPCFNSPSRRRLFRHRRRRQIRHRHRLHLPIHRLDAILRSRSVKFRTLDTYSIMPSKNKRTRRIDMDEQSNPPGFVSLTSFMLKRVERNDEPRSTQVKPSSQAFDIEKLQKSLKRRPWILHDQINHSEKLDREHLNKNSSVENSLQKGVIRGCSSCNDCQKVPAHWRPKEANKLELDCAPVFHPTKEEFEDTFKYIAKIRPEAEEYGICSIVPPDSWQPYCPITENKIWENSRFHTRVQQIDELQNPYSKRERRKIDEKMEGNGTSTVELNYGSGGFELESGPDFTLQSFKTYAEDFEARYFQKEDVLTDSGTPTWEDIEGEYWRIVQNPTKEIQVLCGQNLEANVLGGGFPLPSDSLEDDQTAYIKSGWNFNNTTKLPGSLLASESHDGSAASAPRMDVGMCFSSFCWKVEEHNLYSLSYLPLGASRIRYAIPSRYYYKCEAALKKTFPELLGHPKLFPKLVTQLSPSALKSEGIPVYRCVQYPNQFALIFPGAYSSGFNTGFNVSMSVNLAPFNWLPYGEHSVEIYKDLHRKTSISYDKLLIDNSRNTVKASWLLKLRRGSEEWKTACGTDGWLTRALKSRVKRERLRREFLCTASQSRMMEKEFGSIVKKECIVCYYDLYLSATGCLCSPDRYTCLEHSKQLCSCPWSSRIFLFRYNIDELNLLIEALEGKLNALYQWATENRELFFNDRDDR</sequence>
<dbReference type="Proteomes" id="UP001055879">
    <property type="component" value="Linkage Group LG17"/>
</dbReference>
<evidence type="ECO:0000313" key="2">
    <source>
        <dbReference type="Proteomes" id="UP001055879"/>
    </source>
</evidence>
<keyword evidence="2" id="KW-1185">Reference proteome</keyword>
<proteinExistence type="predicted"/>
<reference evidence="2" key="1">
    <citation type="journal article" date="2022" name="Mol. Ecol. Resour.">
        <title>The genomes of chicory, endive, great burdock and yacon provide insights into Asteraceae palaeo-polyploidization history and plant inulin production.</title>
        <authorList>
            <person name="Fan W."/>
            <person name="Wang S."/>
            <person name="Wang H."/>
            <person name="Wang A."/>
            <person name="Jiang F."/>
            <person name="Liu H."/>
            <person name="Zhao H."/>
            <person name="Xu D."/>
            <person name="Zhang Y."/>
        </authorList>
    </citation>
    <scope>NUCLEOTIDE SEQUENCE [LARGE SCALE GENOMIC DNA]</scope>
    <source>
        <strain evidence="2">cv. Niubang</strain>
    </source>
</reference>
<reference evidence="1 2" key="2">
    <citation type="journal article" date="2022" name="Mol. Ecol. Resour.">
        <title>The genomes of chicory, endive, great burdock and yacon provide insights into Asteraceae paleo-polyploidization history and plant inulin production.</title>
        <authorList>
            <person name="Fan W."/>
            <person name="Wang S."/>
            <person name="Wang H."/>
            <person name="Wang A."/>
            <person name="Jiang F."/>
            <person name="Liu H."/>
            <person name="Zhao H."/>
            <person name="Xu D."/>
            <person name="Zhang Y."/>
        </authorList>
    </citation>
    <scope>NUCLEOTIDE SEQUENCE [LARGE SCALE GENOMIC DNA]</scope>
    <source>
        <strain evidence="2">cv. Niubang</strain>
    </source>
</reference>
<gene>
    <name evidence="1" type="ORF">L6452_43087</name>
</gene>
<evidence type="ECO:0000313" key="1">
    <source>
        <dbReference type="EMBL" id="KAI3668016.1"/>
    </source>
</evidence>
<name>A0ACB8XL68_ARCLA</name>
<organism evidence="1 2">
    <name type="scientific">Arctium lappa</name>
    <name type="common">Greater burdock</name>
    <name type="synonym">Lappa major</name>
    <dbReference type="NCBI Taxonomy" id="4217"/>
    <lineage>
        <taxon>Eukaryota</taxon>
        <taxon>Viridiplantae</taxon>
        <taxon>Streptophyta</taxon>
        <taxon>Embryophyta</taxon>
        <taxon>Tracheophyta</taxon>
        <taxon>Spermatophyta</taxon>
        <taxon>Magnoliopsida</taxon>
        <taxon>eudicotyledons</taxon>
        <taxon>Gunneridae</taxon>
        <taxon>Pentapetalae</taxon>
        <taxon>asterids</taxon>
        <taxon>campanulids</taxon>
        <taxon>Asterales</taxon>
        <taxon>Asteraceae</taxon>
        <taxon>Carduoideae</taxon>
        <taxon>Cardueae</taxon>
        <taxon>Arctiinae</taxon>
        <taxon>Arctium</taxon>
    </lineage>
</organism>
<protein>
    <submittedName>
        <fullName evidence="1">Uncharacterized protein</fullName>
    </submittedName>
</protein>
<comment type="caution">
    <text evidence="1">The sequence shown here is derived from an EMBL/GenBank/DDBJ whole genome shotgun (WGS) entry which is preliminary data.</text>
</comment>
<dbReference type="EMBL" id="CM042063">
    <property type="protein sequence ID" value="KAI3668016.1"/>
    <property type="molecule type" value="Genomic_DNA"/>
</dbReference>
<accession>A0ACB8XL68</accession>